<dbReference type="AlphaFoldDB" id="A0AAD4V3K9"/>
<name>A0AAD4V3K9_PRUDU</name>
<gene>
    <name evidence="1" type="ORF">L3X38_037541</name>
</gene>
<protein>
    <submittedName>
        <fullName evidence="1">Uncharacterized protein</fullName>
    </submittedName>
</protein>
<dbReference type="Proteomes" id="UP001054821">
    <property type="component" value="Chromosome 7"/>
</dbReference>
<organism evidence="1 2">
    <name type="scientific">Prunus dulcis</name>
    <name type="common">Almond</name>
    <name type="synonym">Amygdalus dulcis</name>
    <dbReference type="NCBI Taxonomy" id="3755"/>
    <lineage>
        <taxon>Eukaryota</taxon>
        <taxon>Viridiplantae</taxon>
        <taxon>Streptophyta</taxon>
        <taxon>Embryophyta</taxon>
        <taxon>Tracheophyta</taxon>
        <taxon>Spermatophyta</taxon>
        <taxon>Magnoliopsida</taxon>
        <taxon>eudicotyledons</taxon>
        <taxon>Gunneridae</taxon>
        <taxon>Pentapetalae</taxon>
        <taxon>rosids</taxon>
        <taxon>fabids</taxon>
        <taxon>Rosales</taxon>
        <taxon>Rosaceae</taxon>
        <taxon>Amygdaloideae</taxon>
        <taxon>Amygdaleae</taxon>
        <taxon>Prunus</taxon>
    </lineage>
</organism>
<dbReference type="EMBL" id="JAJFAZ020000007">
    <property type="protein sequence ID" value="KAI5317834.1"/>
    <property type="molecule type" value="Genomic_DNA"/>
</dbReference>
<comment type="caution">
    <text evidence="1">The sequence shown here is derived from an EMBL/GenBank/DDBJ whole genome shotgun (WGS) entry which is preliminary data.</text>
</comment>
<keyword evidence="2" id="KW-1185">Reference proteome</keyword>
<evidence type="ECO:0000313" key="2">
    <source>
        <dbReference type="Proteomes" id="UP001054821"/>
    </source>
</evidence>
<reference evidence="1 2" key="1">
    <citation type="journal article" date="2022" name="G3 (Bethesda)">
        <title>Whole-genome sequence and methylome profiling of the almond [Prunus dulcis (Mill.) D.A. Webb] cultivar 'Nonpareil'.</title>
        <authorList>
            <person name="D'Amico-Willman K.M."/>
            <person name="Ouma W.Z."/>
            <person name="Meulia T."/>
            <person name="Sideli G.M."/>
            <person name="Gradziel T.M."/>
            <person name="Fresnedo-Ramirez J."/>
        </authorList>
    </citation>
    <scope>NUCLEOTIDE SEQUENCE [LARGE SCALE GENOMIC DNA]</scope>
    <source>
        <strain evidence="1">Clone GOH B32 T37-40</strain>
    </source>
</reference>
<evidence type="ECO:0000313" key="1">
    <source>
        <dbReference type="EMBL" id="KAI5317834.1"/>
    </source>
</evidence>
<proteinExistence type="predicted"/>
<accession>A0AAD4V3K9</accession>
<sequence length="124" mass="12911">MLLSNQRNLFPLIHHSTEAFQITMVGIKAMRSKTVMTTQSARGPSYHNGVASNQLPGSIVETVTAIMAPAQAVASLYSTMAESVVPAHTVAPSLGPLASGPTSPQSVVIMSLAPPQGLLAETMI</sequence>